<dbReference type="EMBL" id="FUYA01000005">
    <property type="protein sequence ID" value="SKA73772.1"/>
    <property type="molecule type" value="Genomic_DNA"/>
</dbReference>
<gene>
    <name evidence="2" type="ORF">SAMN02745702_01915</name>
</gene>
<keyword evidence="3" id="KW-1185">Reference proteome</keyword>
<dbReference type="Proteomes" id="UP000189733">
    <property type="component" value="Unassembled WGS sequence"/>
</dbReference>
<name>A0A1T4W914_9BACT</name>
<dbReference type="AlphaFoldDB" id="A0A1T4W914"/>
<dbReference type="STRING" id="1121442.SAMN02745702_01915"/>
<keyword evidence="1" id="KW-1133">Transmembrane helix</keyword>
<feature type="transmembrane region" description="Helical" evidence="1">
    <location>
        <begin position="52"/>
        <end position="73"/>
    </location>
</feature>
<protein>
    <submittedName>
        <fullName evidence="2">Uncharacterized protein</fullName>
    </submittedName>
</protein>
<keyword evidence="1" id="KW-0812">Transmembrane</keyword>
<dbReference type="RefSeq" id="WP_078685187.1">
    <property type="nucleotide sequence ID" value="NZ_FUYA01000005.1"/>
</dbReference>
<evidence type="ECO:0000256" key="1">
    <source>
        <dbReference type="SAM" id="Phobius"/>
    </source>
</evidence>
<accession>A0A1T4W914</accession>
<feature type="transmembrane region" description="Helical" evidence="1">
    <location>
        <begin position="85"/>
        <end position="112"/>
    </location>
</feature>
<proteinExistence type="predicted"/>
<reference evidence="2 3" key="1">
    <citation type="submission" date="2017-02" db="EMBL/GenBank/DDBJ databases">
        <authorList>
            <person name="Peterson S.W."/>
        </authorList>
    </citation>
    <scope>NUCLEOTIDE SEQUENCE [LARGE SCALE GENOMIC DNA]</scope>
    <source>
        <strain evidence="2 3">DSM 18034</strain>
    </source>
</reference>
<evidence type="ECO:0000313" key="2">
    <source>
        <dbReference type="EMBL" id="SKA73772.1"/>
    </source>
</evidence>
<organism evidence="2 3">
    <name type="scientific">Desulfobaculum bizertense DSM 18034</name>
    <dbReference type="NCBI Taxonomy" id="1121442"/>
    <lineage>
        <taxon>Bacteria</taxon>
        <taxon>Pseudomonadati</taxon>
        <taxon>Thermodesulfobacteriota</taxon>
        <taxon>Desulfovibrionia</taxon>
        <taxon>Desulfovibrionales</taxon>
        <taxon>Desulfovibrionaceae</taxon>
        <taxon>Desulfobaculum</taxon>
    </lineage>
</organism>
<sequence>MPSRVVVTKMLQCEVCGETFSKSYGQCPKCGSEDFVGYKMLNPVARIPMEQVLIVVAHLSWILGTIACIAMLWSTGGEDQTFDLLMMFGGVATLIFSFILSVALFALGEILGRTIRIQRRVKAFVNNYWENQG</sequence>
<dbReference type="OrthoDB" id="5465226at2"/>
<keyword evidence="1" id="KW-0472">Membrane</keyword>
<evidence type="ECO:0000313" key="3">
    <source>
        <dbReference type="Proteomes" id="UP000189733"/>
    </source>
</evidence>